<feature type="region of interest" description="Disordered" evidence="1">
    <location>
        <begin position="1880"/>
        <end position="1926"/>
    </location>
</feature>
<accession>A0A9W9RPJ0</accession>
<dbReference type="PANTHER" id="PTHR48187:SF2">
    <property type="entry name" value="LD21810P"/>
    <property type="match status" value="1"/>
</dbReference>
<protein>
    <recommendedName>
        <fullName evidence="2">Orc1-like AAA ATPase domain-containing protein</fullName>
    </recommendedName>
</protein>
<dbReference type="GeneID" id="81441723"/>
<dbReference type="Proteomes" id="UP001147782">
    <property type="component" value="Unassembled WGS sequence"/>
</dbReference>
<reference evidence="3" key="1">
    <citation type="submission" date="2022-11" db="EMBL/GenBank/DDBJ databases">
        <authorList>
            <person name="Petersen C."/>
        </authorList>
    </citation>
    <scope>NUCLEOTIDE SEQUENCE</scope>
    <source>
        <strain evidence="3">IBT 29864</strain>
    </source>
</reference>
<name>A0A9W9RPJ0_9EURO</name>
<reference evidence="3" key="2">
    <citation type="journal article" date="2023" name="IMA Fungus">
        <title>Comparative genomic study of the Penicillium genus elucidates a diverse pangenome and 15 lateral gene transfer events.</title>
        <authorList>
            <person name="Petersen C."/>
            <person name="Sorensen T."/>
            <person name="Nielsen M.R."/>
            <person name="Sondergaard T.E."/>
            <person name="Sorensen J.L."/>
            <person name="Fitzpatrick D.A."/>
            <person name="Frisvad J.C."/>
            <person name="Nielsen K.L."/>
        </authorList>
    </citation>
    <scope>NUCLEOTIDE SEQUENCE</scope>
    <source>
        <strain evidence="3">IBT 29864</strain>
    </source>
</reference>
<dbReference type="InterPro" id="IPR027417">
    <property type="entry name" value="P-loop_NTPase"/>
</dbReference>
<evidence type="ECO:0000313" key="3">
    <source>
        <dbReference type="EMBL" id="KAJ5363917.1"/>
    </source>
</evidence>
<dbReference type="RefSeq" id="XP_056551544.1">
    <property type="nucleotide sequence ID" value="XM_056702544.1"/>
</dbReference>
<dbReference type="EMBL" id="JAPZBS010000008">
    <property type="protein sequence ID" value="KAJ5363917.1"/>
    <property type="molecule type" value="Genomic_DNA"/>
</dbReference>
<keyword evidence="4" id="KW-1185">Reference proteome</keyword>
<dbReference type="Gene3D" id="3.40.50.300">
    <property type="entry name" value="P-loop containing nucleotide triphosphate hydrolases"/>
    <property type="match status" value="1"/>
</dbReference>
<feature type="compositionally biased region" description="Polar residues" evidence="1">
    <location>
        <begin position="108"/>
        <end position="120"/>
    </location>
</feature>
<dbReference type="Pfam" id="PF13191">
    <property type="entry name" value="AAA_16"/>
    <property type="match status" value="1"/>
</dbReference>
<evidence type="ECO:0000256" key="1">
    <source>
        <dbReference type="SAM" id="MobiDB-lite"/>
    </source>
</evidence>
<gene>
    <name evidence="3" type="ORF">N7496_009630</name>
</gene>
<proteinExistence type="predicted"/>
<feature type="region of interest" description="Disordered" evidence="1">
    <location>
        <begin position="300"/>
        <end position="330"/>
    </location>
</feature>
<sequence>MEASQFVQSVYVSTAGIIFLGTPNTTSEIANWGSMLQNLHSTVLPAQGMGVSSQLGASLAANSARMVQIIRQFEEISSSRFMVSAFSEASLDDGRQANSMAARASPGLLQSPNAASSSDPVTEGHKKRSRLGNFFKKLGRKQNDKGSQPLGGHDDPFGTSSDEDETIVWTSTVTKQVNLTQSSRYGDDHDMFAGPSNFKSIETNIVQKTSATPYLSGVNRWRIEADHRHICKFDNADSPGYKAVAGAILKFSLQAPETIAARWADKGRIHALGIFYRNSPGTLESDQTTKSPIKKAHVSQVLPRSEGMAVDDELEGRQSGSPLSRSPEVQIKIEPPPPTDEGFNSMPVSATGPILEDKKNFSQPSIIDWLNVQDQHVSPRTEVGWREYIEGRNPSVESITPSSALDYVLVTPPGFRPNSIFVGMEKELKALNNFLLRPGLPSPNKSVLITGAPGSGKTHLARQYVFTHRESYPNGIFWINASSYQSTCAGLMQIGRETGQVQHTTKAGHSNDSADQEFDYMLSVLESITRLTSCLLVIDGLKLKDEDNIHKFRSLLPRRSKGSVLYTSTGDEIPWPHLPKLRHLSMPRLPVEDACKLLYETLGIDTPTEEQIRGATALVERYDCLPLAVHTLGTRLKAEGKSIEDINMDESTDRYESRGFLALMSEMYRLQKRQALNLLHLLSFLQNSIPVRLIEFGCDAMTEADSADILTSPRPGAVPDLETTIQTLIQYGLIERENDTELQTPGSPPFMRGLSGETGPQSGNKNSLLSVTELEISRLRIHAIVQHFCRDEVRRKDTDRSRELQQREIDTQDEAGFYDTWLILATRFLSKSYHTAQETANRLQRPLGSDDYMEYVAHVAQLTQLFEQHNKNRLKPLPWYIEDAQRNLKTLDNGIFLEIKGFNQAPYPGFAISQRSIFEKDLVSNSANSRPVDRLDAIEVLMTESSVIGHDLDATVGSESQYVSDRVFSVGPHSTLDTQTAPTASVSEMETDDLRTVYSDTLTMDGSIKEAYIHELAHELLKVVSTFRLDSISMRRVTDAMPGCLKAFSSRLGSSSVSSQQQVHRDVTVFIHKYRHDIADAFNNSLEDPSTETESTVDENMPLNEKMNLWLSHDAGAAEELLSGFEDGEAGPADLLALLLPIVEMGEEPNSDAHHVMPGLQKYRECVLEDPAYDWLIGDIQRLCLLEPSSPDTMAEIGSAILQGVLPPQLRFSRRESVPSYKMTYSLDWDLVSFLEDQEYNKDNAEALPLVITLTGSRGAAQALTCAEYLRQTWPSSADEMVKLLQGLLNSEPKSKASGTLPDGTRLSAWFDSSEASKSSKIMVEVRGSAYTIAEVGEQLSWLGSALRSSPQSDQVVYCQPQVGQLRAVHDEGQNSKKQQATEFSADISFLIKGTLASKMNGECWHDLFRNGVVVEGFPISRRPEAGAAKGLDIPLPMMAGLAQAGYVSTFLGSAIIKGFSSILIPTENHEEMVVWHLVHNQNGDRISYLDSNVLPAKGISTLQLSQARHVLGWCSNARHLAGTRDAAYGISGSHLPRLREDGLLSQAFIYNGQMIKGGAPFLVGYKDTPVHVSRGGYLRKLKWIIQKSVVLWDEATKRGWLLNGASALLHLVRASIQHDTTGPFNSECRFRWEDLEEPPAESKSTSEFAIAILLSHRNRGLAIFEGKDDYVKFEDRVEHFLNILEQIFDYQVHAAGPDGSGYSSKGIPRAHFEGWDFHDLATELDSLHPRLATFAPKGKAWVDFTRSIHAINLLGRDFGEILAPSDVSCPHWASLPKHEYYLAAGVSDLKMVLEYTGDLTTNPIRLSENLVWHNPDMVFEPCGCADAAADHSDIAQVILPAALSTQSEGCLEAVNLAHDGAVVFGYNRNFQWRWGDSGDPERDEIVNNEGNQLPPTSDAENTTSNTLSVGSESDELDVSSSQIPSTSTDITIDSIAVDSITVENGPVHPKPLVRSYTKWQLESFKPEDYAVGISLFAQF</sequence>
<feature type="compositionally biased region" description="Polar residues" evidence="1">
    <location>
        <begin position="1889"/>
        <end position="1912"/>
    </location>
</feature>
<dbReference type="CDD" id="cd00009">
    <property type="entry name" value="AAA"/>
    <property type="match status" value="1"/>
</dbReference>
<feature type="domain" description="Orc1-like AAA ATPase" evidence="2">
    <location>
        <begin position="421"/>
        <end position="563"/>
    </location>
</feature>
<comment type="caution">
    <text evidence="3">The sequence shown here is derived from an EMBL/GenBank/DDBJ whole genome shotgun (WGS) entry which is preliminary data.</text>
</comment>
<feature type="region of interest" description="Disordered" evidence="1">
    <location>
        <begin position="97"/>
        <end position="163"/>
    </location>
</feature>
<dbReference type="SUPFAM" id="SSF52540">
    <property type="entry name" value="P-loop containing nucleoside triphosphate hydrolases"/>
    <property type="match status" value="1"/>
</dbReference>
<dbReference type="OrthoDB" id="1658288at2759"/>
<dbReference type="InterPro" id="IPR041664">
    <property type="entry name" value="AAA_16"/>
</dbReference>
<evidence type="ECO:0000259" key="2">
    <source>
        <dbReference type="Pfam" id="PF13191"/>
    </source>
</evidence>
<dbReference type="PANTHER" id="PTHR48187">
    <property type="entry name" value="LD21810P"/>
    <property type="match status" value="1"/>
</dbReference>
<evidence type="ECO:0000313" key="4">
    <source>
        <dbReference type="Proteomes" id="UP001147782"/>
    </source>
</evidence>
<organism evidence="3 4">
    <name type="scientific">Penicillium cataractarum</name>
    <dbReference type="NCBI Taxonomy" id="2100454"/>
    <lineage>
        <taxon>Eukaryota</taxon>
        <taxon>Fungi</taxon>
        <taxon>Dikarya</taxon>
        <taxon>Ascomycota</taxon>
        <taxon>Pezizomycotina</taxon>
        <taxon>Eurotiomycetes</taxon>
        <taxon>Eurotiomycetidae</taxon>
        <taxon>Eurotiales</taxon>
        <taxon>Aspergillaceae</taxon>
        <taxon>Penicillium</taxon>
    </lineage>
</organism>